<dbReference type="Proteomes" id="UP000050911">
    <property type="component" value="Unassembled WGS sequence"/>
</dbReference>
<organism evidence="1 2">
    <name type="scientific">Secundilactobacillus kimchicus JCM 15530</name>
    <dbReference type="NCBI Taxonomy" id="1302272"/>
    <lineage>
        <taxon>Bacteria</taxon>
        <taxon>Bacillati</taxon>
        <taxon>Bacillota</taxon>
        <taxon>Bacilli</taxon>
        <taxon>Lactobacillales</taxon>
        <taxon>Lactobacillaceae</taxon>
        <taxon>Secundilactobacillus</taxon>
    </lineage>
</organism>
<dbReference type="AlphaFoldDB" id="A0A0R1HQC4"/>
<sequence>MGLIFADGKGNAIPVGGGHSQKFISVALDPTYVDRGNLAIMLDPAKNNSARIIGSFHLSKEIKADTVFAVADTKKQISFATKATEIGNSAQVVHLKTDGNKLMFDFAMTANQDILVWNTLDNELVLK</sequence>
<comment type="caution">
    <text evidence="1">The sequence shown here is derived from an EMBL/GenBank/DDBJ whole genome shotgun (WGS) entry which is preliminary data.</text>
</comment>
<dbReference type="RefSeq" id="WP_056942158.1">
    <property type="nucleotide sequence ID" value="NZ_AZCX01000002.1"/>
</dbReference>
<accession>A0A0R1HQC4</accession>
<dbReference type="PATRIC" id="fig|1302272.5.peg.1391"/>
<dbReference type="STRING" id="1302272.FC96_GL001383"/>
<evidence type="ECO:0000313" key="2">
    <source>
        <dbReference type="Proteomes" id="UP000050911"/>
    </source>
</evidence>
<gene>
    <name evidence="1" type="ORF">FC96_GL001383</name>
</gene>
<protein>
    <submittedName>
        <fullName evidence="1">Uncharacterized protein</fullName>
    </submittedName>
</protein>
<proteinExistence type="predicted"/>
<dbReference type="EMBL" id="AZCX01000002">
    <property type="protein sequence ID" value="KRK49054.1"/>
    <property type="molecule type" value="Genomic_DNA"/>
</dbReference>
<keyword evidence="2" id="KW-1185">Reference proteome</keyword>
<name>A0A0R1HQC4_9LACO</name>
<evidence type="ECO:0000313" key="1">
    <source>
        <dbReference type="EMBL" id="KRK49054.1"/>
    </source>
</evidence>
<reference evidence="1 2" key="1">
    <citation type="journal article" date="2015" name="Genome Announc.">
        <title>Expanding the biotechnology potential of lactobacilli through comparative genomics of 213 strains and associated genera.</title>
        <authorList>
            <person name="Sun Z."/>
            <person name="Harris H.M."/>
            <person name="McCann A."/>
            <person name="Guo C."/>
            <person name="Argimon S."/>
            <person name="Zhang W."/>
            <person name="Yang X."/>
            <person name="Jeffery I.B."/>
            <person name="Cooney J.C."/>
            <person name="Kagawa T.F."/>
            <person name="Liu W."/>
            <person name="Song Y."/>
            <person name="Salvetti E."/>
            <person name="Wrobel A."/>
            <person name="Rasinkangas P."/>
            <person name="Parkhill J."/>
            <person name="Rea M.C."/>
            <person name="O'Sullivan O."/>
            <person name="Ritari J."/>
            <person name="Douillard F.P."/>
            <person name="Paul Ross R."/>
            <person name="Yang R."/>
            <person name="Briner A.E."/>
            <person name="Felis G.E."/>
            <person name="de Vos W.M."/>
            <person name="Barrangou R."/>
            <person name="Klaenhammer T.R."/>
            <person name="Caufield P.W."/>
            <person name="Cui Y."/>
            <person name="Zhang H."/>
            <person name="O'Toole P.W."/>
        </authorList>
    </citation>
    <scope>NUCLEOTIDE SEQUENCE [LARGE SCALE GENOMIC DNA]</scope>
    <source>
        <strain evidence="1 2">JCM 15530</strain>
    </source>
</reference>